<feature type="region of interest" description="Disordered" evidence="1">
    <location>
        <begin position="154"/>
        <end position="219"/>
    </location>
</feature>
<feature type="compositionally biased region" description="Basic and acidic residues" evidence="1">
    <location>
        <begin position="190"/>
        <end position="199"/>
    </location>
</feature>
<protein>
    <submittedName>
        <fullName evidence="2">Uncharacterized protein</fullName>
    </submittedName>
</protein>
<organism evidence="2 3">
    <name type="scientific">Ancylostoma caninum</name>
    <name type="common">Dog hookworm</name>
    <dbReference type="NCBI Taxonomy" id="29170"/>
    <lineage>
        <taxon>Eukaryota</taxon>
        <taxon>Metazoa</taxon>
        <taxon>Ecdysozoa</taxon>
        <taxon>Nematoda</taxon>
        <taxon>Chromadorea</taxon>
        <taxon>Rhabditida</taxon>
        <taxon>Rhabditina</taxon>
        <taxon>Rhabditomorpha</taxon>
        <taxon>Strongyloidea</taxon>
        <taxon>Ancylostomatidae</taxon>
        <taxon>Ancylostomatinae</taxon>
        <taxon>Ancylostoma</taxon>
    </lineage>
</organism>
<feature type="compositionally biased region" description="Basic and acidic residues" evidence="1">
    <location>
        <begin position="154"/>
        <end position="163"/>
    </location>
</feature>
<evidence type="ECO:0000313" key="2">
    <source>
        <dbReference type="EMBL" id="RCN38102.1"/>
    </source>
</evidence>
<accession>A0A368G168</accession>
<evidence type="ECO:0000313" key="3">
    <source>
        <dbReference type="Proteomes" id="UP000252519"/>
    </source>
</evidence>
<evidence type="ECO:0000256" key="1">
    <source>
        <dbReference type="SAM" id="MobiDB-lite"/>
    </source>
</evidence>
<dbReference type="Proteomes" id="UP000252519">
    <property type="component" value="Unassembled WGS sequence"/>
</dbReference>
<comment type="caution">
    <text evidence="2">The sequence shown here is derived from an EMBL/GenBank/DDBJ whole genome shotgun (WGS) entry which is preliminary data.</text>
</comment>
<dbReference type="OrthoDB" id="5905561at2759"/>
<dbReference type="AlphaFoldDB" id="A0A368G168"/>
<name>A0A368G168_ANCCA</name>
<gene>
    <name evidence="2" type="ORF">ANCCAN_15985</name>
</gene>
<proteinExistence type="predicted"/>
<reference evidence="2 3" key="1">
    <citation type="submission" date="2014-10" db="EMBL/GenBank/DDBJ databases">
        <title>Draft genome of the hookworm Ancylostoma caninum.</title>
        <authorList>
            <person name="Mitreva M."/>
        </authorList>
    </citation>
    <scope>NUCLEOTIDE SEQUENCE [LARGE SCALE GENOMIC DNA]</scope>
    <source>
        <strain evidence="2 3">Baltimore</strain>
    </source>
</reference>
<keyword evidence="3" id="KW-1185">Reference proteome</keyword>
<dbReference type="EMBL" id="JOJR01000422">
    <property type="protein sequence ID" value="RCN38102.1"/>
    <property type="molecule type" value="Genomic_DNA"/>
</dbReference>
<sequence length="956" mass="107906">MFSCGICGNESPQVSSFIKVEELSSSVILLSCLTKHNVIDVDSAKKLYNDLRNSPQRICKEHYIQAVKFLGEEVGQIWSDFPTSKFEDVPCHVTSSVIRGLQPYCAELDVDAHIDKDKLVAFYLDCAVKHDNDVLNHLISEDGLSSEANLMHMPSDDCAHEQKPSTSRSRYYGVSNEKPAACDSPVFEPPEEKPLRSRDFSTASTTPHHQPVRDLPNSSSMWSGCDGEANAQMELCVLCEKVSPSGDVLQTSEAREHNVILLSCLVMSDIIPLDGATRVYNRILCIQKPVCKQHYAQAVQFLKDEVKALSGNFPDGGLEQLSYNVLMGLLKRIQSCGKAVDKNVVLRVDDLVQFYDECGSQHELRDSMPQQVKFCSFRSYFRHIGSLLRMVIAQTADCKPATLSPCLDGDSAIPPGVEQYDRRPHTDATHLLQQSSAYENTAQVKHHNCAVCGRRRPDMELRITSFSRDQNIILLSCLVMGCAIDVTVARKIYDGIKHKSKYMCTRHYIEAAKFICSEIQRASGSFPRDGFRHVRSDIRFNFLWRVQQCGDLIDKTVELKEESLLRFYNKCDVRYHITQKWRAEELSQNKTPWAQQFMDERSSENDQEMLRGSSNIHDRGHRRMNNASDFDYNQHKRFRGPSGIPFDSANDLSDQEISSVGSACDLDCCPTASRGEFMDESRYEEEPSRMSSCSYSNEVNLFHSPSADRFRQQDWDSSSSADAVDFPSAGSRFQGLKEKTDRLLQSNSLSLAGLGQAIGQHECGAEYQIAAAQMPESSDSVVRAVLDLVAQQSDVIVGLTSVVDSIMLNVKDLRGELTRASNGMAKSMEKKLPEETHLHYKNLTRQWNIPQLEPFRAMNLNTLMDGWRRSSRARDDDHVSHCVDFYRLYLVNACEPKQVIQNYACRQSGRFAKFEHLQDLPEPIARVLVECCLDGLRLGAAELLMTMDEIRKNPTK</sequence>